<protein>
    <submittedName>
        <fullName evidence="1">Pol protein</fullName>
    </submittedName>
</protein>
<dbReference type="AlphaFoldDB" id="A0A2P4YFZ9"/>
<accession>A0A2P4YFZ9</accession>
<sequence>MKYALFNAWAPGPLRSTLITRPCGLPPTRRICRSGWREYNFRVKYKPGKLNVLADALSRDPTMS</sequence>
<organism evidence="1 2">
    <name type="scientific">Phytophthora palmivora</name>
    <dbReference type="NCBI Taxonomy" id="4796"/>
    <lineage>
        <taxon>Eukaryota</taxon>
        <taxon>Sar</taxon>
        <taxon>Stramenopiles</taxon>
        <taxon>Oomycota</taxon>
        <taxon>Peronosporomycetes</taxon>
        <taxon>Peronosporales</taxon>
        <taxon>Peronosporaceae</taxon>
        <taxon>Phytophthora</taxon>
    </lineage>
</organism>
<evidence type="ECO:0000313" key="2">
    <source>
        <dbReference type="Proteomes" id="UP000237271"/>
    </source>
</evidence>
<dbReference type="OrthoDB" id="2376471at2759"/>
<gene>
    <name evidence="1" type="ORF">PHPALM_5991</name>
</gene>
<name>A0A2P4YFZ9_9STRA</name>
<keyword evidence="2" id="KW-1185">Reference proteome</keyword>
<proteinExistence type="predicted"/>
<reference evidence="1 2" key="1">
    <citation type="journal article" date="2017" name="Genome Biol. Evol.">
        <title>Phytophthora megakarya and P. palmivora, closely related causal agents of cacao black pod rot, underwent increases in genome sizes and gene numbers by different mechanisms.</title>
        <authorList>
            <person name="Ali S.S."/>
            <person name="Shao J."/>
            <person name="Lary D.J."/>
            <person name="Kronmiller B."/>
            <person name="Shen D."/>
            <person name="Strem M.D."/>
            <person name="Amoako-Attah I."/>
            <person name="Akrofi A.Y."/>
            <person name="Begoude B.A."/>
            <person name="Ten Hoopen G.M."/>
            <person name="Coulibaly K."/>
            <person name="Kebe B.I."/>
            <person name="Melnick R.L."/>
            <person name="Guiltinan M.J."/>
            <person name="Tyler B.M."/>
            <person name="Meinhardt L.W."/>
            <person name="Bailey B.A."/>
        </authorList>
    </citation>
    <scope>NUCLEOTIDE SEQUENCE [LARGE SCALE GENOMIC DNA]</scope>
    <source>
        <strain evidence="2">sbr112.9</strain>
    </source>
</reference>
<dbReference type="Proteomes" id="UP000237271">
    <property type="component" value="Unassembled WGS sequence"/>
</dbReference>
<evidence type="ECO:0000313" key="1">
    <source>
        <dbReference type="EMBL" id="POM76745.1"/>
    </source>
</evidence>
<comment type="caution">
    <text evidence="1">The sequence shown here is derived from an EMBL/GenBank/DDBJ whole genome shotgun (WGS) entry which is preliminary data.</text>
</comment>
<dbReference type="EMBL" id="NCKW01003397">
    <property type="protein sequence ID" value="POM76745.1"/>
    <property type="molecule type" value="Genomic_DNA"/>
</dbReference>